<comment type="caution">
    <text evidence="1">The sequence shown here is derived from an EMBL/GenBank/DDBJ whole genome shotgun (WGS) entry which is preliminary data.</text>
</comment>
<name>A0ABN7X219_GIGMA</name>
<keyword evidence="2" id="KW-1185">Reference proteome</keyword>
<sequence length="66" mass="7512">NTSSKTLVKIKETSKKVAVTTFRTNDLNTFKTNSSNTPELIFHHTIKDLTKEYSIPIINTIIEETD</sequence>
<organism evidence="1 2">
    <name type="scientific">Gigaspora margarita</name>
    <dbReference type="NCBI Taxonomy" id="4874"/>
    <lineage>
        <taxon>Eukaryota</taxon>
        <taxon>Fungi</taxon>
        <taxon>Fungi incertae sedis</taxon>
        <taxon>Mucoromycota</taxon>
        <taxon>Glomeromycotina</taxon>
        <taxon>Glomeromycetes</taxon>
        <taxon>Diversisporales</taxon>
        <taxon>Gigasporaceae</taxon>
        <taxon>Gigaspora</taxon>
    </lineage>
</organism>
<dbReference type="Proteomes" id="UP000789901">
    <property type="component" value="Unassembled WGS sequence"/>
</dbReference>
<accession>A0ABN7X219</accession>
<proteinExistence type="predicted"/>
<evidence type="ECO:0000313" key="2">
    <source>
        <dbReference type="Proteomes" id="UP000789901"/>
    </source>
</evidence>
<reference evidence="1 2" key="1">
    <citation type="submission" date="2021-06" db="EMBL/GenBank/DDBJ databases">
        <authorList>
            <person name="Kallberg Y."/>
            <person name="Tangrot J."/>
            <person name="Rosling A."/>
        </authorList>
    </citation>
    <scope>NUCLEOTIDE SEQUENCE [LARGE SCALE GENOMIC DNA]</scope>
    <source>
        <strain evidence="1 2">120-4 pot B 10/14</strain>
    </source>
</reference>
<protein>
    <submittedName>
        <fullName evidence="1">16068_t:CDS:1</fullName>
    </submittedName>
</protein>
<gene>
    <name evidence="1" type="ORF">GMARGA_LOCUS37933</name>
</gene>
<dbReference type="EMBL" id="CAJVQB010081656">
    <property type="protein sequence ID" value="CAG8845980.1"/>
    <property type="molecule type" value="Genomic_DNA"/>
</dbReference>
<feature type="non-terminal residue" evidence="1">
    <location>
        <position position="1"/>
    </location>
</feature>
<feature type="non-terminal residue" evidence="1">
    <location>
        <position position="66"/>
    </location>
</feature>
<evidence type="ECO:0000313" key="1">
    <source>
        <dbReference type="EMBL" id="CAG8845980.1"/>
    </source>
</evidence>